<gene>
    <name evidence="1" type="ORF">OCTVUL_1B028755</name>
</gene>
<reference evidence="1" key="1">
    <citation type="submission" date="2023-08" db="EMBL/GenBank/DDBJ databases">
        <authorList>
            <person name="Alioto T."/>
            <person name="Alioto T."/>
            <person name="Gomez Garrido J."/>
        </authorList>
    </citation>
    <scope>NUCLEOTIDE SEQUENCE</scope>
</reference>
<name>A0AA36MJ57_OCTVU</name>
<proteinExistence type="predicted"/>
<dbReference type="EMBL" id="CATOCA020000002">
    <property type="protein sequence ID" value="CAJ1099376.1"/>
    <property type="molecule type" value="Genomic_DNA"/>
</dbReference>
<organism evidence="1 2">
    <name type="scientific">Octopus vulgaris</name>
    <name type="common">Common octopus</name>
    <dbReference type="NCBI Taxonomy" id="6645"/>
    <lineage>
        <taxon>Eukaryota</taxon>
        <taxon>Metazoa</taxon>
        <taxon>Spiralia</taxon>
        <taxon>Lophotrochozoa</taxon>
        <taxon>Mollusca</taxon>
        <taxon>Cephalopoda</taxon>
        <taxon>Coleoidea</taxon>
        <taxon>Octopodiformes</taxon>
        <taxon>Octopoda</taxon>
        <taxon>Incirrata</taxon>
        <taxon>Octopodidae</taxon>
        <taxon>Octopus</taxon>
    </lineage>
</organism>
<evidence type="ECO:0000313" key="1">
    <source>
        <dbReference type="EMBL" id="CAJ1099376.1"/>
    </source>
</evidence>
<dbReference type="AlphaFoldDB" id="A0AA36MJ57"/>
<keyword evidence="2" id="KW-1185">Reference proteome</keyword>
<accession>A0AA36MJ57</accession>
<comment type="caution">
    <text evidence="1">The sequence shown here is derived from an EMBL/GenBank/DDBJ whole genome shotgun (WGS) entry which is preliminary data.</text>
</comment>
<dbReference type="Proteomes" id="UP001162480">
    <property type="component" value="Unassembled WGS sequence"/>
</dbReference>
<protein>
    <submittedName>
        <fullName evidence="1">Uncharacterized protein</fullName>
    </submittedName>
</protein>
<evidence type="ECO:0000313" key="2">
    <source>
        <dbReference type="Proteomes" id="UP001162480"/>
    </source>
</evidence>
<sequence>MFDGFIVEYRSSDVRVFIEDITVMGVDVPSLQQHTELIKINVVLTMADAGAKKKHRQYNVKYLKYGFIPLLHSKQLPFHQICEKTFSNEAMKP</sequence>